<comment type="caution">
    <text evidence="2">The sequence shown here is derived from an EMBL/GenBank/DDBJ whole genome shotgun (WGS) entry which is preliminary data.</text>
</comment>
<comment type="similarity">
    <text evidence="1">Belongs to the short-chain dehydrogenases/reductases (SDR) family.</text>
</comment>
<dbReference type="InterPro" id="IPR002347">
    <property type="entry name" value="SDR_fam"/>
</dbReference>
<evidence type="ECO:0000313" key="2">
    <source>
        <dbReference type="EMBL" id="RMI43174.1"/>
    </source>
</evidence>
<name>A0A3M2M085_9ACTN</name>
<dbReference type="EMBL" id="RFFG01000027">
    <property type="protein sequence ID" value="RMI43174.1"/>
    <property type="molecule type" value="Genomic_DNA"/>
</dbReference>
<dbReference type="InterPro" id="IPR050259">
    <property type="entry name" value="SDR"/>
</dbReference>
<sequence>METNPFDGKVVVVMAADTRPGKAVALELARCGATIAAHYRSSFETARSLVREIEGIGGFAVAFKADPVDPEQAESLCFRVHGALERIDLVVLNATRQAWTGDAPPAPRGPVELTGVLDTVRDRVLGCVAPAYAALPVMTGQGHGGVICLTGAGDGPPDLTDALVTNAVATVLERLAGDPAAAAIPVETAVADGPEAARLARAWFGRPAEAAPRVP</sequence>
<dbReference type="Pfam" id="PF00106">
    <property type="entry name" value="adh_short"/>
    <property type="match status" value="1"/>
</dbReference>
<dbReference type="Gene3D" id="3.40.50.720">
    <property type="entry name" value="NAD(P)-binding Rossmann-like Domain"/>
    <property type="match status" value="1"/>
</dbReference>
<proteinExistence type="inferred from homology"/>
<dbReference type="RefSeq" id="WP_122195405.1">
    <property type="nucleotide sequence ID" value="NZ_JBHSKC010000013.1"/>
</dbReference>
<dbReference type="AlphaFoldDB" id="A0A3M2M085"/>
<protein>
    <submittedName>
        <fullName evidence="2">SDR family NAD(P)-dependent oxidoreductase</fullName>
    </submittedName>
</protein>
<dbReference type="Proteomes" id="UP000282674">
    <property type="component" value="Unassembled WGS sequence"/>
</dbReference>
<evidence type="ECO:0000313" key="3">
    <source>
        <dbReference type="Proteomes" id="UP000282674"/>
    </source>
</evidence>
<dbReference type="PANTHER" id="PTHR42879">
    <property type="entry name" value="3-OXOACYL-(ACYL-CARRIER-PROTEIN) REDUCTASE"/>
    <property type="match status" value="1"/>
</dbReference>
<dbReference type="InterPro" id="IPR036291">
    <property type="entry name" value="NAD(P)-bd_dom_sf"/>
</dbReference>
<accession>A0A3M2M085</accession>
<dbReference type="SUPFAM" id="SSF51735">
    <property type="entry name" value="NAD(P)-binding Rossmann-fold domains"/>
    <property type="match status" value="1"/>
</dbReference>
<dbReference type="OrthoDB" id="4373846at2"/>
<keyword evidence="3" id="KW-1185">Reference proteome</keyword>
<evidence type="ECO:0000256" key="1">
    <source>
        <dbReference type="ARBA" id="ARBA00006484"/>
    </source>
</evidence>
<organism evidence="2 3">
    <name type="scientific">Actinomadura harenae</name>
    <dbReference type="NCBI Taxonomy" id="2483351"/>
    <lineage>
        <taxon>Bacteria</taxon>
        <taxon>Bacillati</taxon>
        <taxon>Actinomycetota</taxon>
        <taxon>Actinomycetes</taxon>
        <taxon>Streptosporangiales</taxon>
        <taxon>Thermomonosporaceae</taxon>
        <taxon>Actinomadura</taxon>
    </lineage>
</organism>
<gene>
    <name evidence="2" type="ORF">EBO15_17210</name>
</gene>
<reference evidence="2 3" key="1">
    <citation type="submission" date="2018-10" db="EMBL/GenBank/DDBJ databases">
        <title>Isolation from soil.</title>
        <authorList>
            <person name="Hu J."/>
        </authorList>
    </citation>
    <scope>NUCLEOTIDE SEQUENCE [LARGE SCALE GENOMIC DNA]</scope>
    <source>
        <strain evidence="2 3">NEAU-Ht49</strain>
    </source>
</reference>